<feature type="domain" description="Pyridoxamine kinase/Phosphomethylpyrimidine kinase" evidence="7">
    <location>
        <begin position="27"/>
        <end position="266"/>
    </location>
</feature>
<proteinExistence type="predicted"/>
<evidence type="ECO:0000313" key="9">
    <source>
        <dbReference type="Proteomes" id="UP000366872"/>
    </source>
</evidence>
<dbReference type="GO" id="GO:0009228">
    <property type="term" value="P:thiamine biosynthetic process"/>
    <property type="evidence" value="ECO:0007669"/>
    <property type="project" value="InterPro"/>
</dbReference>
<dbReference type="RefSeq" id="WP_168442506.1">
    <property type="nucleotide sequence ID" value="NZ_CAAHFG010000003.1"/>
</dbReference>
<keyword evidence="6" id="KW-0067">ATP-binding</keyword>
<evidence type="ECO:0000313" key="8">
    <source>
        <dbReference type="EMBL" id="VGO15991.1"/>
    </source>
</evidence>
<dbReference type="PANTHER" id="PTHR20858">
    <property type="entry name" value="PHOSPHOMETHYLPYRIMIDINE KINASE"/>
    <property type="match status" value="1"/>
</dbReference>
<dbReference type="EC" id="2.7.1.49" evidence="2"/>
<evidence type="ECO:0000256" key="6">
    <source>
        <dbReference type="ARBA" id="ARBA00022840"/>
    </source>
</evidence>
<dbReference type="GO" id="GO:0008972">
    <property type="term" value="F:phosphomethylpyrimidine kinase activity"/>
    <property type="evidence" value="ECO:0007669"/>
    <property type="project" value="InterPro"/>
</dbReference>
<dbReference type="InterPro" id="IPR013749">
    <property type="entry name" value="PM/HMP-P_kinase-1"/>
</dbReference>
<evidence type="ECO:0000256" key="4">
    <source>
        <dbReference type="ARBA" id="ARBA00022741"/>
    </source>
</evidence>
<dbReference type="InterPro" id="IPR029056">
    <property type="entry name" value="Ribokinase-like"/>
</dbReference>
<dbReference type="Pfam" id="PF08543">
    <property type="entry name" value="Phos_pyr_kin"/>
    <property type="match status" value="1"/>
</dbReference>
<dbReference type="InterPro" id="IPR004399">
    <property type="entry name" value="HMP/HMP-P_kinase_dom"/>
</dbReference>
<organism evidence="8 9">
    <name type="scientific">Pontiella desulfatans</name>
    <dbReference type="NCBI Taxonomy" id="2750659"/>
    <lineage>
        <taxon>Bacteria</taxon>
        <taxon>Pseudomonadati</taxon>
        <taxon>Kiritimatiellota</taxon>
        <taxon>Kiritimatiellia</taxon>
        <taxon>Kiritimatiellales</taxon>
        <taxon>Pontiellaceae</taxon>
        <taxon>Pontiella</taxon>
    </lineage>
</organism>
<dbReference type="AlphaFoldDB" id="A0A6C2U908"/>
<gene>
    <name evidence="8" type="primary">thiD</name>
    <name evidence="8" type="ORF">PDESU_04580</name>
</gene>
<evidence type="ECO:0000256" key="3">
    <source>
        <dbReference type="ARBA" id="ARBA00022679"/>
    </source>
</evidence>
<keyword evidence="3" id="KW-0808">Transferase</keyword>
<protein>
    <recommendedName>
        <fullName evidence="2">hydroxymethylpyrimidine kinase</fullName>
        <ecNumber evidence="2">2.7.1.49</ecNumber>
    </recommendedName>
</protein>
<evidence type="ECO:0000259" key="7">
    <source>
        <dbReference type="Pfam" id="PF08543"/>
    </source>
</evidence>
<sequence>MKPNRSSTSGLPTLTPSPIAWTIAGSDSGGGAGIQADLKVMSAFGVHGCSVITALTAQNTLGVQAVEPVSTSMLRAQLDALAADLPPAVIKIGMLGGLETCTLVAEFLQTVEAPVVLDPVLKSTSGTDLLNPAAIDILIREIFPRVTVLTPNLPETELLTGHAIESVEEAADEILAMGVESVLIKGGHAEGDECCDFWSAGGTCCWLTSPRIETRHTHGTGCILSAAIASAIALGQDTMEAVQTAKSFMNDCLLNPANVGAGHGAMMIKPPTIR</sequence>
<dbReference type="CDD" id="cd01169">
    <property type="entry name" value="HMPP_kinase"/>
    <property type="match status" value="1"/>
</dbReference>
<dbReference type="Gene3D" id="3.40.1190.20">
    <property type="match status" value="1"/>
</dbReference>
<evidence type="ECO:0000256" key="2">
    <source>
        <dbReference type="ARBA" id="ARBA00012135"/>
    </source>
</evidence>
<keyword evidence="5 8" id="KW-0418">Kinase</keyword>
<dbReference type="SUPFAM" id="SSF53613">
    <property type="entry name" value="Ribokinase-like"/>
    <property type="match status" value="1"/>
</dbReference>
<dbReference type="GO" id="GO:0005524">
    <property type="term" value="F:ATP binding"/>
    <property type="evidence" value="ECO:0007669"/>
    <property type="project" value="UniProtKB-KW"/>
</dbReference>
<reference evidence="8 9" key="1">
    <citation type="submission" date="2019-04" db="EMBL/GenBank/DDBJ databases">
        <authorList>
            <person name="Van Vliet M D."/>
        </authorList>
    </citation>
    <scope>NUCLEOTIDE SEQUENCE [LARGE SCALE GENOMIC DNA]</scope>
    <source>
        <strain evidence="8 9">F1</strain>
    </source>
</reference>
<dbReference type="FunFam" id="3.40.1190.20:FF:000003">
    <property type="entry name" value="Phosphomethylpyrimidine kinase ThiD"/>
    <property type="match status" value="1"/>
</dbReference>
<dbReference type="NCBIfam" id="TIGR00097">
    <property type="entry name" value="HMP-P_kinase"/>
    <property type="match status" value="1"/>
</dbReference>
<name>A0A6C2U908_PONDE</name>
<dbReference type="Proteomes" id="UP000366872">
    <property type="component" value="Unassembled WGS sequence"/>
</dbReference>
<accession>A0A6C2U908</accession>
<dbReference type="GO" id="GO:0005829">
    <property type="term" value="C:cytosol"/>
    <property type="evidence" value="ECO:0007669"/>
    <property type="project" value="TreeGrafter"/>
</dbReference>
<keyword evidence="4" id="KW-0547">Nucleotide-binding</keyword>
<keyword evidence="9" id="KW-1185">Reference proteome</keyword>
<comment type="pathway">
    <text evidence="1">Cofactor biosynthesis; thiamine diphosphate biosynthesis.</text>
</comment>
<dbReference type="EMBL" id="CAAHFG010000003">
    <property type="protein sequence ID" value="VGO15991.1"/>
    <property type="molecule type" value="Genomic_DNA"/>
</dbReference>
<dbReference type="GO" id="GO:0008902">
    <property type="term" value="F:hydroxymethylpyrimidine kinase activity"/>
    <property type="evidence" value="ECO:0007669"/>
    <property type="project" value="UniProtKB-EC"/>
</dbReference>
<dbReference type="PANTHER" id="PTHR20858:SF17">
    <property type="entry name" value="HYDROXYMETHYLPYRIMIDINE_PHOSPHOMETHYLPYRIMIDINE KINASE THI20-RELATED"/>
    <property type="match status" value="1"/>
</dbReference>
<evidence type="ECO:0000256" key="5">
    <source>
        <dbReference type="ARBA" id="ARBA00022777"/>
    </source>
</evidence>
<evidence type="ECO:0000256" key="1">
    <source>
        <dbReference type="ARBA" id="ARBA00004948"/>
    </source>
</evidence>